<evidence type="ECO:0000256" key="5">
    <source>
        <dbReference type="SAM" id="SignalP"/>
    </source>
</evidence>
<reference evidence="7" key="1">
    <citation type="submission" date="2022-10" db="EMBL/GenBank/DDBJ databases">
        <title>Characterization and whole genome sequencing of a new Roseateles species, isolated from fresh water.</title>
        <authorList>
            <person name="Guliayeva D.Y."/>
            <person name="Akhremchuk A.E."/>
            <person name="Sikolenko M.A."/>
            <person name="Valentovich L.N."/>
            <person name="Sidarenka A.V."/>
        </authorList>
    </citation>
    <scope>NUCLEOTIDE SEQUENCE</scope>
    <source>
        <strain evidence="7">BIM B-1768</strain>
    </source>
</reference>
<dbReference type="Gene3D" id="3.40.50.2300">
    <property type="match status" value="2"/>
</dbReference>
<evidence type="ECO:0000256" key="2">
    <source>
        <dbReference type="ARBA" id="ARBA00022448"/>
    </source>
</evidence>
<dbReference type="Pfam" id="PF13458">
    <property type="entry name" value="Peripla_BP_6"/>
    <property type="match status" value="1"/>
</dbReference>
<evidence type="ECO:0000256" key="4">
    <source>
        <dbReference type="ARBA" id="ARBA00022970"/>
    </source>
</evidence>
<sequence length="410" mass="43926">MKFSVRWMGASVLAMASLGAQAADPIKIGVSGPFTGGSSSMGVSMRDGVRLAAQEINAAGGVLGRQIQLVERDDEAKNERGVQIAQELINREKVAATVGFINTGVALAAQRFYQDAKIPVMNNVATGSVITQQFKDAPDNYVFRNAAHDSIQAPMIVEEAVGRRGFKKVAILADSTNYGQLGRADLEKALELKGIKPVAVEKFNIKDVDMTAQLLKAKEAGAEAILTYGIGPELAQIANGMTKLGWKVPMIGSWTLSMANYIDNAGPGGEGARMPQTFIQEPTTPKRQSFIVSYLKTFNPKNSRIDSPVSAAQGYDSIYLLAAAIKQAGSTEGPKVKAALEDLKTPVEGVVTTYNKPFSKADHEAITANIPVFGEVKGQRVVYAYPEDFKKASEVRVKDVNAKGALTQKK</sequence>
<dbReference type="Proteomes" id="UP001064933">
    <property type="component" value="Chromosome"/>
</dbReference>
<accession>A0ABY6AXW3</accession>
<keyword evidence="3 5" id="KW-0732">Signal</keyword>
<dbReference type="PANTHER" id="PTHR30483">
    <property type="entry name" value="LEUCINE-SPECIFIC-BINDING PROTEIN"/>
    <property type="match status" value="1"/>
</dbReference>
<organism evidence="7 8">
    <name type="scientific">Roseateles amylovorans</name>
    <dbReference type="NCBI Taxonomy" id="2978473"/>
    <lineage>
        <taxon>Bacteria</taxon>
        <taxon>Pseudomonadati</taxon>
        <taxon>Pseudomonadota</taxon>
        <taxon>Betaproteobacteria</taxon>
        <taxon>Burkholderiales</taxon>
        <taxon>Sphaerotilaceae</taxon>
        <taxon>Roseateles</taxon>
    </lineage>
</organism>
<name>A0ABY6AXW3_9BURK</name>
<evidence type="ECO:0000259" key="6">
    <source>
        <dbReference type="Pfam" id="PF13458"/>
    </source>
</evidence>
<keyword evidence="4" id="KW-0029">Amino-acid transport</keyword>
<dbReference type="SUPFAM" id="SSF53822">
    <property type="entry name" value="Periplasmic binding protein-like I"/>
    <property type="match status" value="1"/>
</dbReference>
<dbReference type="PANTHER" id="PTHR30483:SF6">
    <property type="entry name" value="PERIPLASMIC BINDING PROTEIN OF ABC TRANSPORTER FOR NATURAL AMINO ACIDS"/>
    <property type="match status" value="1"/>
</dbReference>
<keyword evidence="2" id="KW-0813">Transport</keyword>
<dbReference type="RefSeq" id="WP_261757793.1">
    <property type="nucleotide sequence ID" value="NZ_CP104562.2"/>
</dbReference>
<dbReference type="PRINTS" id="PR00337">
    <property type="entry name" value="LEUILEVALBP"/>
</dbReference>
<evidence type="ECO:0000256" key="3">
    <source>
        <dbReference type="ARBA" id="ARBA00022729"/>
    </source>
</evidence>
<feature type="chain" id="PRO_5046054399" evidence="5">
    <location>
        <begin position="23"/>
        <end position="410"/>
    </location>
</feature>
<evidence type="ECO:0000313" key="7">
    <source>
        <dbReference type="EMBL" id="UXH78026.1"/>
    </source>
</evidence>
<protein>
    <submittedName>
        <fullName evidence="7">ABC transporter substrate-binding protein</fullName>
    </submittedName>
</protein>
<feature type="signal peptide" evidence="5">
    <location>
        <begin position="1"/>
        <end position="22"/>
    </location>
</feature>
<dbReference type="EMBL" id="CP104562">
    <property type="protein sequence ID" value="UXH78026.1"/>
    <property type="molecule type" value="Genomic_DNA"/>
</dbReference>
<evidence type="ECO:0000313" key="8">
    <source>
        <dbReference type="Proteomes" id="UP001064933"/>
    </source>
</evidence>
<evidence type="ECO:0000256" key="1">
    <source>
        <dbReference type="ARBA" id="ARBA00010062"/>
    </source>
</evidence>
<keyword evidence="8" id="KW-1185">Reference proteome</keyword>
<comment type="similarity">
    <text evidence="1">Belongs to the leucine-binding protein family.</text>
</comment>
<feature type="domain" description="Leucine-binding protein" evidence="6">
    <location>
        <begin position="25"/>
        <end position="367"/>
    </location>
</feature>
<dbReference type="InterPro" id="IPR028081">
    <property type="entry name" value="Leu-bd"/>
</dbReference>
<gene>
    <name evidence="7" type="ORF">N4261_24220</name>
</gene>
<proteinExistence type="inferred from homology"/>
<dbReference type="InterPro" id="IPR028082">
    <property type="entry name" value="Peripla_BP_I"/>
</dbReference>
<dbReference type="InterPro" id="IPR000709">
    <property type="entry name" value="Leu_Ile_Val-bd"/>
</dbReference>
<dbReference type="InterPro" id="IPR051010">
    <property type="entry name" value="BCAA_transport"/>
</dbReference>
<dbReference type="CDD" id="cd06335">
    <property type="entry name" value="PBP1_ABC_ligand_binding-like"/>
    <property type="match status" value="1"/>
</dbReference>